<dbReference type="SUPFAM" id="SSF50475">
    <property type="entry name" value="FMN-binding split barrel"/>
    <property type="match status" value="1"/>
</dbReference>
<dbReference type="InterPro" id="IPR011576">
    <property type="entry name" value="Pyridox_Oxase_N"/>
</dbReference>
<evidence type="ECO:0000256" key="1">
    <source>
        <dbReference type="ARBA" id="ARBA00023002"/>
    </source>
</evidence>
<dbReference type="GeneID" id="60423435"/>
<dbReference type="InterPro" id="IPR012349">
    <property type="entry name" value="Split_barrel_FMN-bd"/>
</dbReference>
<protein>
    <submittedName>
        <fullName evidence="3">Pyridoxamine 5'-phosphate oxidase</fullName>
    </submittedName>
</protein>
<keyword evidence="4" id="KW-1185">Reference proteome</keyword>
<feature type="domain" description="Pyridoxamine 5'-phosphate oxidase N-terminal" evidence="2">
    <location>
        <begin position="18"/>
        <end position="98"/>
    </location>
</feature>
<name>A0A654M1U9_9ARCH</name>
<accession>A0A654M1U9</accession>
<keyword evidence="1" id="KW-0560">Oxidoreductase</keyword>
<sequence>MKLIQAFPGMPNKVTEVEVNSFLESKLNLQLATIDEEGYPIIQPIWFLYDKESNKIYEATQKITKKAQNIYRNPDKIYFSIDDGNLPYKGVKGRVAARISEDIDWNIPIVEKLNIKYLGTTDHPLANMILENTRKGIQIVIEITPKFFSAWDFGKSM</sequence>
<gene>
    <name evidence="3" type="ORF">NMY3_03622</name>
</gene>
<dbReference type="PANTHER" id="PTHR35176:SF6">
    <property type="entry name" value="HEME OXYGENASE HI_0854-RELATED"/>
    <property type="match status" value="1"/>
</dbReference>
<dbReference type="RefSeq" id="WP_231100134.1">
    <property type="nucleotide sequence ID" value="NZ_CP012850.1"/>
</dbReference>
<proteinExistence type="predicted"/>
<dbReference type="KEGG" id="taa:NMY3_03622"/>
<dbReference type="GO" id="GO:0005829">
    <property type="term" value="C:cytosol"/>
    <property type="evidence" value="ECO:0007669"/>
    <property type="project" value="TreeGrafter"/>
</dbReference>
<dbReference type="GO" id="GO:0016627">
    <property type="term" value="F:oxidoreductase activity, acting on the CH-CH group of donors"/>
    <property type="evidence" value="ECO:0007669"/>
    <property type="project" value="TreeGrafter"/>
</dbReference>
<evidence type="ECO:0000259" key="2">
    <source>
        <dbReference type="Pfam" id="PF01243"/>
    </source>
</evidence>
<dbReference type="EMBL" id="CP012850">
    <property type="protein sequence ID" value="ALI37804.1"/>
    <property type="molecule type" value="Genomic_DNA"/>
</dbReference>
<dbReference type="Gene3D" id="2.30.110.10">
    <property type="entry name" value="Electron Transport, Fmn-binding Protein, Chain A"/>
    <property type="match status" value="1"/>
</dbReference>
<dbReference type="GO" id="GO:0070967">
    <property type="term" value="F:coenzyme F420 binding"/>
    <property type="evidence" value="ECO:0007669"/>
    <property type="project" value="TreeGrafter"/>
</dbReference>
<reference evidence="4" key="1">
    <citation type="submission" date="2015-10" db="EMBL/GenBank/DDBJ databases">
        <title>Niche specialization of a soil ammonia-oxidizing archaeon, Candidatus Nitrosocosmicus oleophilus.</title>
        <authorList>
            <person name="Jung M.-Y."/>
            <person name="Rhee S.-K."/>
        </authorList>
    </citation>
    <scope>NUCLEOTIDE SEQUENCE [LARGE SCALE GENOMIC DNA]</scope>
    <source>
        <strain evidence="4">MY3</strain>
    </source>
</reference>
<evidence type="ECO:0000313" key="3">
    <source>
        <dbReference type="EMBL" id="ALI37804.1"/>
    </source>
</evidence>
<evidence type="ECO:0000313" key="4">
    <source>
        <dbReference type="Proteomes" id="UP000058925"/>
    </source>
</evidence>
<dbReference type="InterPro" id="IPR052019">
    <property type="entry name" value="F420H2_bilvrd_red/Heme_oxyg"/>
</dbReference>
<dbReference type="PANTHER" id="PTHR35176">
    <property type="entry name" value="HEME OXYGENASE HI_0854-RELATED"/>
    <property type="match status" value="1"/>
</dbReference>
<organism evidence="3 4">
    <name type="scientific">Candidatus Nitrosocosmicus oleophilus</name>
    <dbReference type="NCBI Taxonomy" id="1353260"/>
    <lineage>
        <taxon>Archaea</taxon>
        <taxon>Nitrososphaerota</taxon>
        <taxon>Nitrososphaeria</taxon>
        <taxon>Nitrososphaerales</taxon>
        <taxon>Nitrososphaeraceae</taxon>
        <taxon>Candidatus Nitrosocosmicus</taxon>
    </lineage>
</organism>
<dbReference type="Pfam" id="PF01243">
    <property type="entry name" value="PNPOx_N"/>
    <property type="match status" value="1"/>
</dbReference>
<dbReference type="Proteomes" id="UP000058925">
    <property type="component" value="Chromosome"/>
</dbReference>
<dbReference type="AlphaFoldDB" id="A0A654M1U9"/>